<evidence type="ECO:0000256" key="1">
    <source>
        <dbReference type="SAM" id="MobiDB-lite"/>
    </source>
</evidence>
<feature type="domain" description="RIN4 pathogenic type III effector avirulence factor Avr cleavage site" evidence="2">
    <location>
        <begin position="6"/>
        <end position="34"/>
    </location>
</feature>
<keyword evidence="4" id="KW-1185">Reference proteome</keyword>
<dbReference type="Gramene" id="CDP04463">
    <property type="protein sequence ID" value="CDP04463"/>
    <property type="gene ID" value="GSCOC_T00017865001"/>
</dbReference>
<sequence length="247" mass="27889">MTWLQQRSHVPKFGNWEGENVPYTAYFDNARKDKISGTRMNPNDPEENPEAFVFSGLINGGEASEFSPTPLQRNLVRPISSEKYRQKQRYGHWRNTSDEPKSVGQKSPGSESITDKNNYDNPHQQKRSERKKSMMTENSNSFIPLSPARRARGGSDTSDDLSYNSASVPKFGAWDERDPRSGEGFTVIFNKVKEEKRIAASKFAPAQQPQSSNNAESHKRDAKSKVCNLFLQGNARNLDPARAFISL</sequence>
<dbReference type="GO" id="GO:0005886">
    <property type="term" value="C:plasma membrane"/>
    <property type="evidence" value="ECO:0007669"/>
    <property type="project" value="TreeGrafter"/>
</dbReference>
<dbReference type="OMA" id="LSKYCCC"/>
<name>A0A068UA22_COFCA</name>
<proteinExistence type="predicted"/>
<dbReference type="AlphaFoldDB" id="A0A068UA22"/>
<dbReference type="InterPro" id="IPR008700">
    <property type="entry name" value="TypeIII_avirulence_cleave"/>
</dbReference>
<accession>A0A068UA22</accession>
<feature type="domain" description="RIN4 pathogenic type III effector avirulence factor Avr cleavage site" evidence="2">
    <location>
        <begin position="164"/>
        <end position="197"/>
    </location>
</feature>
<dbReference type="InParanoid" id="A0A068UA22"/>
<organism evidence="3 4">
    <name type="scientific">Coffea canephora</name>
    <name type="common">Robusta coffee</name>
    <dbReference type="NCBI Taxonomy" id="49390"/>
    <lineage>
        <taxon>Eukaryota</taxon>
        <taxon>Viridiplantae</taxon>
        <taxon>Streptophyta</taxon>
        <taxon>Embryophyta</taxon>
        <taxon>Tracheophyta</taxon>
        <taxon>Spermatophyta</taxon>
        <taxon>Magnoliopsida</taxon>
        <taxon>eudicotyledons</taxon>
        <taxon>Gunneridae</taxon>
        <taxon>Pentapetalae</taxon>
        <taxon>asterids</taxon>
        <taxon>lamiids</taxon>
        <taxon>Gentianales</taxon>
        <taxon>Rubiaceae</taxon>
        <taxon>Ixoroideae</taxon>
        <taxon>Gardenieae complex</taxon>
        <taxon>Bertiereae - Coffeeae clade</taxon>
        <taxon>Coffeeae</taxon>
        <taxon>Coffea</taxon>
    </lineage>
</organism>
<evidence type="ECO:0000313" key="3">
    <source>
        <dbReference type="EMBL" id="CDP04463.1"/>
    </source>
</evidence>
<dbReference type="PANTHER" id="PTHR33159:SF49">
    <property type="entry name" value="RPM1-INTERACTING PROTEIN 4"/>
    <property type="match status" value="1"/>
</dbReference>
<dbReference type="InterPro" id="IPR040387">
    <property type="entry name" value="RIN4/NOI4"/>
</dbReference>
<evidence type="ECO:0000313" key="4">
    <source>
        <dbReference type="Proteomes" id="UP000295252"/>
    </source>
</evidence>
<dbReference type="PANTHER" id="PTHR33159">
    <property type="entry name" value="RPM1-INTERACTING PROTEIN 4 (RIN4) FAMILY PROTEIN"/>
    <property type="match status" value="1"/>
</dbReference>
<gene>
    <name evidence="3" type="ORF">GSCOC_T00017865001</name>
</gene>
<feature type="region of interest" description="Disordered" evidence="1">
    <location>
        <begin position="60"/>
        <end position="164"/>
    </location>
</feature>
<reference evidence="4" key="1">
    <citation type="journal article" date="2014" name="Science">
        <title>The coffee genome provides insight into the convergent evolution of caffeine biosynthesis.</title>
        <authorList>
            <person name="Denoeud F."/>
            <person name="Carretero-Paulet L."/>
            <person name="Dereeper A."/>
            <person name="Droc G."/>
            <person name="Guyot R."/>
            <person name="Pietrella M."/>
            <person name="Zheng C."/>
            <person name="Alberti A."/>
            <person name="Anthony F."/>
            <person name="Aprea G."/>
            <person name="Aury J.M."/>
            <person name="Bento P."/>
            <person name="Bernard M."/>
            <person name="Bocs S."/>
            <person name="Campa C."/>
            <person name="Cenci A."/>
            <person name="Combes M.C."/>
            <person name="Crouzillat D."/>
            <person name="Da Silva C."/>
            <person name="Daddiego L."/>
            <person name="De Bellis F."/>
            <person name="Dussert S."/>
            <person name="Garsmeur O."/>
            <person name="Gayraud T."/>
            <person name="Guignon V."/>
            <person name="Jahn K."/>
            <person name="Jamilloux V."/>
            <person name="Joet T."/>
            <person name="Labadie K."/>
            <person name="Lan T."/>
            <person name="Leclercq J."/>
            <person name="Lepelley M."/>
            <person name="Leroy T."/>
            <person name="Li L.T."/>
            <person name="Librado P."/>
            <person name="Lopez L."/>
            <person name="Munoz A."/>
            <person name="Noel B."/>
            <person name="Pallavicini A."/>
            <person name="Perrotta G."/>
            <person name="Poncet V."/>
            <person name="Pot D."/>
            <person name="Priyono X."/>
            <person name="Rigoreau M."/>
            <person name="Rouard M."/>
            <person name="Rozas J."/>
            <person name="Tranchant-Dubreuil C."/>
            <person name="VanBuren R."/>
            <person name="Zhang Q."/>
            <person name="Andrade A.C."/>
            <person name="Argout X."/>
            <person name="Bertrand B."/>
            <person name="de Kochko A."/>
            <person name="Graziosi G."/>
            <person name="Henry R.J."/>
            <person name="Jayarama X."/>
            <person name="Ming R."/>
            <person name="Nagai C."/>
            <person name="Rounsley S."/>
            <person name="Sankoff D."/>
            <person name="Giuliano G."/>
            <person name="Albert V.A."/>
            <person name="Wincker P."/>
            <person name="Lashermes P."/>
        </authorList>
    </citation>
    <scope>NUCLEOTIDE SEQUENCE [LARGE SCALE GENOMIC DNA]</scope>
    <source>
        <strain evidence="4">cv. DH200-94</strain>
    </source>
</reference>
<feature type="region of interest" description="Disordered" evidence="1">
    <location>
        <begin position="201"/>
        <end position="222"/>
    </location>
</feature>
<protein>
    <recommendedName>
        <fullName evidence="2">RIN4 pathogenic type III effector avirulence factor Avr cleavage site domain-containing protein</fullName>
    </recommendedName>
</protein>
<dbReference type="PhylomeDB" id="A0A068UA22"/>
<dbReference type="OrthoDB" id="765662at2759"/>
<dbReference type="Proteomes" id="UP000295252">
    <property type="component" value="Chromosome XI"/>
</dbReference>
<dbReference type="STRING" id="49390.A0A068UA22"/>
<dbReference type="EMBL" id="HG739096">
    <property type="protein sequence ID" value="CDP04463.1"/>
    <property type="molecule type" value="Genomic_DNA"/>
</dbReference>
<dbReference type="Pfam" id="PF05627">
    <property type="entry name" value="AvrRpt-cleavage"/>
    <property type="match status" value="2"/>
</dbReference>
<evidence type="ECO:0000259" key="2">
    <source>
        <dbReference type="Pfam" id="PF05627"/>
    </source>
</evidence>